<dbReference type="PANTHER" id="PTHR22605:SF1">
    <property type="entry name" value="RZ-TYPE DOMAIN-CONTAINING PROTEIN"/>
    <property type="match status" value="1"/>
</dbReference>
<keyword evidence="1" id="KW-0472">Membrane</keyword>
<sequence>MLKMIAIYLRIQSNIPIILMGETCRRKTLLIKFLAKIANVHLHFIDVHYGFGSGDLRNIIKKDQEQWILLDDINTSPDIGWLNELVCNHTLDSMKIPEDIKIIVTYGRRKLSDEEQEELFGSDELGKYKYVWSFESLSDLDEQQYIVEMVNQVKDKAIVSLQDVLRCLKIFEWLTKQYVDDDSIVQSFLILVGIVLNQGLKENLFVLFMFIITTTPIVLVGKLDTSKTLSFHIIRDISLTTKRSLKKIT</sequence>
<evidence type="ECO:0000256" key="1">
    <source>
        <dbReference type="SAM" id="Phobius"/>
    </source>
</evidence>
<dbReference type="InterPro" id="IPR027417">
    <property type="entry name" value="P-loop_NTPase"/>
</dbReference>
<dbReference type="SUPFAM" id="SSF52540">
    <property type="entry name" value="P-loop containing nucleoside triphosphate hydrolases"/>
    <property type="match status" value="1"/>
</dbReference>
<evidence type="ECO:0000313" key="3">
    <source>
        <dbReference type="Proteomes" id="UP000023152"/>
    </source>
</evidence>
<dbReference type="EMBL" id="ASPP01028069">
    <property type="protein sequence ID" value="ETO05492.1"/>
    <property type="molecule type" value="Genomic_DNA"/>
</dbReference>
<reference evidence="2 3" key="1">
    <citation type="journal article" date="2013" name="Curr. Biol.">
        <title>The Genome of the Foraminiferan Reticulomyxa filosa.</title>
        <authorList>
            <person name="Glockner G."/>
            <person name="Hulsmann N."/>
            <person name="Schleicher M."/>
            <person name="Noegel A.A."/>
            <person name="Eichinger L."/>
            <person name="Gallinger C."/>
            <person name="Pawlowski J."/>
            <person name="Sierra R."/>
            <person name="Euteneuer U."/>
            <person name="Pillet L."/>
            <person name="Moustafa A."/>
            <person name="Platzer M."/>
            <person name="Groth M."/>
            <person name="Szafranski K."/>
            <person name="Schliwa M."/>
        </authorList>
    </citation>
    <scope>NUCLEOTIDE SEQUENCE [LARGE SCALE GENOMIC DNA]</scope>
</reference>
<dbReference type="InterPro" id="IPR031248">
    <property type="entry name" value="RNF213"/>
</dbReference>
<keyword evidence="3" id="KW-1185">Reference proteome</keyword>
<feature type="transmembrane region" description="Helical" evidence="1">
    <location>
        <begin position="204"/>
        <end position="221"/>
    </location>
</feature>
<comment type="caution">
    <text evidence="2">The sequence shown here is derived from an EMBL/GenBank/DDBJ whole genome shotgun (WGS) entry which is preliminary data.</text>
</comment>
<dbReference type="AlphaFoldDB" id="X6LWI2"/>
<dbReference type="GO" id="GO:0016887">
    <property type="term" value="F:ATP hydrolysis activity"/>
    <property type="evidence" value="ECO:0007669"/>
    <property type="project" value="InterPro"/>
</dbReference>
<accession>X6LWI2</accession>
<dbReference type="Proteomes" id="UP000023152">
    <property type="component" value="Unassembled WGS sequence"/>
</dbReference>
<proteinExistence type="predicted"/>
<evidence type="ECO:0000313" key="2">
    <source>
        <dbReference type="EMBL" id="ETO05492.1"/>
    </source>
</evidence>
<gene>
    <name evidence="2" type="ORF">RFI_31905</name>
</gene>
<keyword evidence="1" id="KW-1133">Transmembrane helix</keyword>
<organism evidence="2 3">
    <name type="scientific">Reticulomyxa filosa</name>
    <dbReference type="NCBI Taxonomy" id="46433"/>
    <lineage>
        <taxon>Eukaryota</taxon>
        <taxon>Sar</taxon>
        <taxon>Rhizaria</taxon>
        <taxon>Retaria</taxon>
        <taxon>Foraminifera</taxon>
        <taxon>Monothalamids</taxon>
        <taxon>Reticulomyxidae</taxon>
        <taxon>Reticulomyxa</taxon>
    </lineage>
</organism>
<dbReference type="GO" id="GO:0004842">
    <property type="term" value="F:ubiquitin-protein transferase activity"/>
    <property type="evidence" value="ECO:0007669"/>
    <property type="project" value="InterPro"/>
</dbReference>
<dbReference type="PANTHER" id="PTHR22605">
    <property type="entry name" value="RZ-TYPE DOMAIN-CONTAINING PROTEIN"/>
    <property type="match status" value="1"/>
</dbReference>
<name>X6LWI2_RETFI</name>
<keyword evidence="1" id="KW-0812">Transmembrane</keyword>
<dbReference type="Gene3D" id="3.40.50.300">
    <property type="entry name" value="P-loop containing nucleotide triphosphate hydrolases"/>
    <property type="match status" value="1"/>
</dbReference>
<evidence type="ECO:0008006" key="4">
    <source>
        <dbReference type="Google" id="ProtNLM"/>
    </source>
</evidence>
<protein>
    <recommendedName>
        <fullName evidence="4">ATPase dynein-related AAA domain-containing protein</fullName>
    </recommendedName>
</protein>